<reference evidence="5 6" key="2">
    <citation type="journal article" date="2012" name="J. Bacteriol.">
        <title>Complete genome sequences of Desulfosporosinus orientis DSM765T, Desulfosporosinus youngiae DSM17734T, Desulfosporosinus meridiei DSM13257T, and Desulfosporosinus acidiphilus DSM22704T.</title>
        <authorList>
            <person name="Pester M."/>
            <person name="Brambilla E."/>
            <person name="Alazard D."/>
            <person name="Rattei T."/>
            <person name="Weinmaier T."/>
            <person name="Han J."/>
            <person name="Lucas S."/>
            <person name="Lapidus A."/>
            <person name="Cheng J.F."/>
            <person name="Goodwin L."/>
            <person name="Pitluck S."/>
            <person name="Peters L."/>
            <person name="Ovchinnikova G."/>
            <person name="Teshima H."/>
            <person name="Detter J.C."/>
            <person name="Han C.S."/>
            <person name="Tapia R."/>
            <person name="Land M.L."/>
            <person name="Hauser L."/>
            <person name="Kyrpides N.C."/>
            <person name="Ivanova N.N."/>
            <person name="Pagani I."/>
            <person name="Huntmann M."/>
            <person name="Wei C.L."/>
            <person name="Davenport K.W."/>
            <person name="Daligault H."/>
            <person name="Chain P.S."/>
            <person name="Chen A."/>
            <person name="Mavromatis K."/>
            <person name="Markowitz V."/>
            <person name="Szeto E."/>
            <person name="Mikhailova N."/>
            <person name="Pati A."/>
            <person name="Wagner M."/>
            <person name="Woyke T."/>
            <person name="Ollivier B."/>
            <person name="Klenk H.P."/>
            <person name="Spring S."/>
            <person name="Loy A."/>
        </authorList>
    </citation>
    <scope>NUCLEOTIDE SEQUENCE [LARGE SCALE GENOMIC DNA]</scope>
    <source>
        <strain evidence="6">ATCC 19365 / DSM 765 / NCIMB 8382 / VKM B-1628</strain>
    </source>
</reference>
<evidence type="ECO:0000256" key="1">
    <source>
        <dbReference type="ARBA" id="ARBA00023015"/>
    </source>
</evidence>
<dbReference type="InterPro" id="IPR000835">
    <property type="entry name" value="HTH_MarR-typ"/>
</dbReference>
<evidence type="ECO:0000259" key="4">
    <source>
        <dbReference type="PROSITE" id="PS50995"/>
    </source>
</evidence>
<name>G7W6D0_DESOD</name>
<dbReference type="InterPro" id="IPR036388">
    <property type="entry name" value="WH-like_DNA-bd_sf"/>
</dbReference>
<dbReference type="PRINTS" id="PR00598">
    <property type="entry name" value="HTHMARR"/>
</dbReference>
<reference evidence="6" key="1">
    <citation type="submission" date="2011-11" db="EMBL/GenBank/DDBJ databases">
        <title>Complete sequence of Desulfosporosinus orientis DSM 765.</title>
        <authorList>
            <person name="Lucas S."/>
            <person name="Han J."/>
            <person name="Lapidus A."/>
            <person name="Cheng J.-F."/>
            <person name="Goodwin L."/>
            <person name="Pitluck S."/>
            <person name="Peters L."/>
            <person name="Ovchinnikova G."/>
            <person name="Teshima H."/>
            <person name="Detter J.C."/>
            <person name="Han C."/>
            <person name="Tapia R."/>
            <person name="Land M."/>
            <person name="Hauser L."/>
            <person name="Kyrpides N."/>
            <person name="Ivanova N."/>
            <person name="Pagani I."/>
            <person name="Pester M."/>
            <person name="Spring S."/>
            <person name="Ollivier B."/>
            <person name="Rattei T."/>
            <person name="Klenk H.-P."/>
            <person name="Wagner M."/>
            <person name="Loy A."/>
            <person name="Woyke T."/>
        </authorList>
    </citation>
    <scope>NUCLEOTIDE SEQUENCE [LARGE SCALE GENOMIC DNA]</scope>
    <source>
        <strain evidence="6">ATCC 19365 / DSM 765 / NCIMB 8382 / VKM B-1628</strain>
    </source>
</reference>
<dbReference type="GO" id="GO:0003677">
    <property type="term" value="F:DNA binding"/>
    <property type="evidence" value="ECO:0007669"/>
    <property type="project" value="UniProtKB-KW"/>
</dbReference>
<dbReference type="eggNOG" id="COG1846">
    <property type="taxonomic scope" value="Bacteria"/>
</dbReference>
<gene>
    <name evidence="5" type="ordered locus">Desor_2587</name>
</gene>
<organism evidence="5 6">
    <name type="scientific">Desulfosporosinus orientis (strain ATCC 19365 / DSM 765 / NCIMB 8382 / VKM B-1628 / Singapore I)</name>
    <name type="common">Desulfotomaculum orientis</name>
    <dbReference type="NCBI Taxonomy" id="768706"/>
    <lineage>
        <taxon>Bacteria</taxon>
        <taxon>Bacillati</taxon>
        <taxon>Bacillota</taxon>
        <taxon>Clostridia</taxon>
        <taxon>Eubacteriales</taxon>
        <taxon>Desulfitobacteriaceae</taxon>
        <taxon>Desulfosporosinus</taxon>
    </lineage>
</organism>
<dbReference type="EMBL" id="CP003108">
    <property type="protein sequence ID" value="AET68137.1"/>
    <property type="molecule type" value="Genomic_DNA"/>
</dbReference>
<evidence type="ECO:0000313" key="6">
    <source>
        <dbReference type="Proteomes" id="UP000006346"/>
    </source>
</evidence>
<dbReference type="PATRIC" id="fig|768706.3.peg.2600"/>
<dbReference type="Pfam" id="PF01047">
    <property type="entry name" value="MarR"/>
    <property type="match status" value="1"/>
</dbReference>
<dbReference type="SUPFAM" id="SSF46785">
    <property type="entry name" value="Winged helix' DNA-binding domain"/>
    <property type="match status" value="1"/>
</dbReference>
<dbReference type="Proteomes" id="UP000006346">
    <property type="component" value="Chromosome"/>
</dbReference>
<dbReference type="PANTHER" id="PTHR42756">
    <property type="entry name" value="TRANSCRIPTIONAL REGULATOR, MARR"/>
    <property type="match status" value="1"/>
</dbReference>
<sequence length="141" mass="16673">MTLPIRFLLAQILYIRNKEFRPYMAQAGLSSGYPKILDYLSFCEGSTQKELAVGCGVEPATMSVLLDNLEKEGYIEKRITKENRRAFQIFFTEKGRDKHDEIRQKIDSLEEQAFKGFTQEEQELFQSYLERYYRNWCDESN</sequence>
<evidence type="ECO:0000313" key="5">
    <source>
        <dbReference type="EMBL" id="AET68137.1"/>
    </source>
</evidence>
<dbReference type="RefSeq" id="WP_014184945.1">
    <property type="nucleotide sequence ID" value="NC_016584.1"/>
</dbReference>
<dbReference type="PROSITE" id="PS01117">
    <property type="entry name" value="HTH_MARR_1"/>
    <property type="match status" value="1"/>
</dbReference>
<dbReference type="PANTHER" id="PTHR42756:SF1">
    <property type="entry name" value="TRANSCRIPTIONAL REPRESSOR OF EMRAB OPERON"/>
    <property type="match status" value="1"/>
</dbReference>
<proteinExistence type="predicted"/>
<dbReference type="Gene3D" id="1.10.10.10">
    <property type="entry name" value="Winged helix-like DNA-binding domain superfamily/Winged helix DNA-binding domain"/>
    <property type="match status" value="1"/>
</dbReference>
<keyword evidence="1" id="KW-0805">Transcription regulation</keyword>
<dbReference type="STRING" id="768706.Desor_2587"/>
<accession>G7W6D0</accession>
<dbReference type="GO" id="GO:0003700">
    <property type="term" value="F:DNA-binding transcription factor activity"/>
    <property type="evidence" value="ECO:0007669"/>
    <property type="project" value="InterPro"/>
</dbReference>
<dbReference type="SMART" id="SM00347">
    <property type="entry name" value="HTH_MARR"/>
    <property type="match status" value="1"/>
</dbReference>
<dbReference type="KEGG" id="dor:Desor_2587"/>
<feature type="domain" description="HTH marR-type" evidence="4">
    <location>
        <begin position="1"/>
        <end position="134"/>
    </location>
</feature>
<dbReference type="OrthoDB" id="9808725at2"/>
<evidence type="ECO:0000256" key="3">
    <source>
        <dbReference type="ARBA" id="ARBA00023163"/>
    </source>
</evidence>
<keyword evidence="3" id="KW-0804">Transcription</keyword>
<dbReference type="AlphaFoldDB" id="G7W6D0"/>
<protein>
    <submittedName>
        <fullName evidence="5">Transcriptional regulator</fullName>
    </submittedName>
</protein>
<dbReference type="InterPro" id="IPR023187">
    <property type="entry name" value="Tscrpt_reg_MarR-type_CS"/>
</dbReference>
<keyword evidence="6" id="KW-1185">Reference proteome</keyword>
<evidence type="ECO:0000256" key="2">
    <source>
        <dbReference type="ARBA" id="ARBA00023125"/>
    </source>
</evidence>
<dbReference type="PROSITE" id="PS50995">
    <property type="entry name" value="HTH_MARR_2"/>
    <property type="match status" value="1"/>
</dbReference>
<dbReference type="InterPro" id="IPR036390">
    <property type="entry name" value="WH_DNA-bd_sf"/>
</dbReference>
<keyword evidence="2" id="KW-0238">DNA-binding</keyword>
<dbReference type="HOGENOM" id="CLU_083287_18_7_9"/>